<organism evidence="4 5">
    <name type="scientific">Algoriphagus faecimaris</name>
    <dbReference type="NCBI Taxonomy" id="686796"/>
    <lineage>
        <taxon>Bacteria</taxon>
        <taxon>Pseudomonadati</taxon>
        <taxon>Bacteroidota</taxon>
        <taxon>Cytophagia</taxon>
        <taxon>Cytophagales</taxon>
        <taxon>Cyclobacteriaceae</taxon>
        <taxon>Algoriphagus</taxon>
    </lineage>
</organism>
<dbReference type="SMART" id="SM00248">
    <property type="entry name" value="ANK"/>
    <property type="match status" value="4"/>
</dbReference>
<feature type="repeat" description="ANK" evidence="3">
    <location>
        <begin position="126"/>
        <end position="158"/>
    </location>
</feature>
<dbReference type="PRINTS" id="PR01415">
    <property type="entry name" value="ANKYRIN"/>
</dbReference>
<dbReference type="Pfam" id="PF12796">
    <property type="entry name" value="Ank_2"/>
    <property type="match status" value="1"/>
</dbReference>
<keyword evidence="2 3" id="KW-0040">ANK repeat</keyword>
<dbReference type="InterPro" id="IPR002110">
    <property type="entry name" value="Ankyrin_rpt"/>
</dbReference>
<evidence type="ECO:0000256" key="3">
    <source>
        <dbReference type="PROSITE-ProRule" id="PRU00023"/>
    </source>
</evidence>
<dbReference type="EMBL" id="FNAC01000040">
    <property type="protein sequence ID" value="SDD59477.1"/>
    <property type="molecule type" value="Genomic_DNA"/>
</dbReference>
<dbReference type="Proteomes" id="UP000199060">
    <property type="component" value="Unassembled WGS sequence"/>
</dbReference>
<protein>
    <submittedName>
        <fullName evidence="4">Ankyrin repeat-containing protein</fullName>
    </submittedName>
</protein>
<dbReference type="Pfam" id="PF00023">
    <property type="entry name" value="Ank"/>
    <property type="match status" value="1"/>
</dbReference>
<evidence type="ECO:0000256" key="2">
    <source>
        <dbReference type="ARBA" id="ARBA00023043"/>
    </source>
</evidence>
<evidence type="ECO:0000313" key="5">
    <source>
        <dbReference type="Proteomes" id="UP000199060"/>
    </source>
</evidence>
<name>A0A1G6W2L5_9BACT</name>
<gene>
    <name evidence="4" type="ORF">SAMN04488104_10402</name>
</gene>
<accession>A0A1G6W2L5</accession>
<dbReference type="PROSITE" id="PS50088">
    <property type="entry name" value="ANK_REPEAT"/>
    <property type="match status" value="3"/>
</dbReference>
<feature type="repeat" description="ANK" evidence="3">
    <location>
        <begin position="159"/>
        <end position="191"/>
    </location>
</feature>
<dbReference type="AlphaFoldDB" id="A0A1G6W2L5"/>
<keyword evidence="5" id="KW-1185">Reference proteome</keyword>
<sequence>MKAALDAIQKGDTQYLASLLNTNPNLAKKKTEQGISLLQFAAYCKNSEAVKLLKLYLDELTLHELASIGDVDGIKKILSKNPQLIDSFSADGFTPLGLAAYFGHVELVRLLLIQNANPNVPSNNSFRVTPLHSACASSNLEIAKLLIEYHADVNTKQQKGVTPLHSAAHNGNKDLVRLLVRSGADLHVKMENGKSPVDLAK</sequence>
<dbReference type="Gene3D" id="1.25.40.20">
    <property type="entry name" value="Ankyrin repeat-containing domain"/>
    <property type="match status" value="2"/>
</dbReference>
<evidence type="ECO:0000313" key="4">
    <source>
        <dbReference type="EMBL" id="SDD59477.1"/>
    </source>
</evidence>
<dbReference type="PROSITE" id="PS50297">
    <property type="entry name" value="ANK_REP_REGION"/>
    <property type="match status" value="3"/>
</dbReference>
<dbReference type="STRING" id="686796.SAMN04488104_10402"/>
<reference evidence="5" key="1">
    <citation type="submission" date="2016-10" db="EMBL/GenBank/DDBJ databases">
        <authorList>
            <person name="Varghese N."/>
            <person name="Submissions S."/>
        </authorList>
    </citation>
    <scope>NUCLEOTIDE SEQUENCE [LARGE SCALE GENOMIC DNA]</scope>
    <source>
        <strain evidence="5">DSM 23095</strain>
    </source>
</reference>
<keyword evidence="1" id="KW-0677">Repeat</keyword>
<feature type="repeat" description="ANK" evidence="3">
    <location>
        <begin position="91"/>
        <end position="123"/>
    </location>
</feature>
<dbReference type="InterPro" id="IPR036770">
    <property type="entry name" value="Ankyrin_rpt-contain_sf"/>
</dbReference>
<dbReference type="SUPFAM" id="SSF48403">
    <property type="entry name" value="Ankyrin repeat"/>
    <property type="match status" value="1"/>
</dbReference>
<dbReference type="PANTHER" id="PTHR24198">
    <property type="entry name" value="ANKYRIN REPEAT AND PROTEIN KINASE DOMAIN-CONTAINING PROTEIN"/>
    <property type="match status" value="1"/>
</dbReference>
<dbReference type="PANTHER" id="PTHR24198:SF165">
    <property type="entry name" value="ANKYRIN REPEAT-CONTAINING PROTEIN-RELATED"/>
    <property type="match status" value="1"/>
</dbReference>
<evidence type="ECO:0000256" key="1">
    <source>
        <dbReference type="ARBA" id="ARBA00022737"/>
    </source>
</evidence>
<proteinExistence type="predicted"/>
<dbReference type="OrthoDB" id="754271at2"/>
<dbReference type="RefSeq" id="WP_087940739.1">
    <property type="nucleotide sequence ID" value="NZ_FNAC01000040.1"/>
</dbReference>